<dbReference type="Pfam" id="PF00990">
    <property type="entry name" value="GGDEF"/>
    <property type="match status" value="1"/>
</dbReference>
<dbReference type="FunFam" id="3.30.70.270:FF:000001">
    <property type="entry name" value="Diguanylate cyclase domain protein"/>
    <property type="match status" value="1"/>
</dbReference>
<dbReference type="PROSITE" id="PS50887">
    <property type="entry name" value="GGDEF"/>
    <property type="match status" value="1"/>
</dbReference>
<dbReference type="AlphaFoldDB" id="A0A399EG06"/>
<keyword evidence="1" id="KW-1133">Transmembrane helix</keyword>
<name>A0A399EG06_9DEIN</name>
<evidence type="ECO:0000259" key="2">
    <source>
        <dbReference type="PROSITE" id="PS50887"/>
    </source>
</evidence>
<sequence>MASPVDPAAFEASRRRTGLLLLPLAAMATAGAWLLSYANHSLNPVDRWFLPLLSLEALALTALLYFRRFSVREAEVGALGGLGLYQLLMLLYLVVSGEVYRDGFGATSLWYPLIFPLAFLVLPREQALRLSVAYYLLGLVIGLAGMALGAAPTLKALNSFVQFYVVCVAYLVLLDIYARVREQYFVMRHMAHTDPLTGLANRRAGRERLEHALGRAQPGRVAVLLADLDHFKEVNDRYGHPVGDQVLREVAFRLDQELREGDVLVRWGGEEFLILAQGTDLEQAQHLAQRLGRAVQDEPVVGTIGVSLSFGVAVFRPGDSAETLVERADRALYRAKHLGRRRVELEV</sequence>
<proteinExistence type="predicted"/>
<feature type="transmembrane region" description="Helical" evidence="1">
    <location>
        <begin position="134"/>
        <end position="154"/>
    </location>
</feature>
<keyword evidence="3" id="KW-0808">Transferase</keyword>
<organism evidence="3 4">
    <name type="scientific">Calidithermus terrae</name>
    <dbReference type="NCBI Taxonomy" id="1408545"/>
    <lineage>
        <taxon>Bacteria</taxon>
        <taxon>Thermotogati</taxon>
        <taxon>Deinococcota</taxon>
        <taxon>Deinococci</taxon>
        <taxon>Thermales</taxon>
        <taxon>Thermaceae</taxon>
        <taxon>Calidithermus</taxon>
    </lineage>
</organism>
<dbReference type="CDD" id="cd01949">
    <property type="entry name" value="GGDEF"/>
    <property type="match status" value="1"/>
</dbReference>
<feature type="transmembrane region" description="Helical" evidence="1">
    <location>
        <begin position="19"/>
        <end position="36"/>
    </location>
</feature>
<keyword evidence="3" id="KW-0548">Nucleotidyltransferase</keyword>
<dbReference type="EMBL" id="QXDL01000089">
    <property type="protein sequence ID" value="RIH83577.1"/>
    <property type="molecule type" value="Genomic_DNA"/>
</dbReference>
<dbReference type="InterPro" id="IPR029787">
    <property type="entry name" value="Nucleotide_cyclase"/>
</dbReference>
<keyword evidence="1" id="KW-0472">Membrane</keyword>
<keyword evidence="4" id="KW-1185">Reference proteome</keyword>
<evidence type="ECO:0000313" key="3">
    <source>
        <dbReference type="EMBL" id="RIH83577.1"/>
    </source>
</evidence>
<feature type="transmembrane region" description="Helical" evidence="1">
    <location>
        <begin position="160"/>
        <end position="180"/>
    </location>
</feature>
<comment type="caution">
    <text evidence="3">The sequence shown here is derived from an EMBL/GenBank/DDBJ whole genome shotgun (WGS) entry which is preliminary data.</text>
</comment>
<dbReference type="NCBIfam" id="TIGR00254">
    <property type="entry name" value="GGDEF"/>
    <property type="match status" value="1"/>
</dbReference>
<dbReference type="RefSeq" id="WP_119315292.1">
    <property type="nucleotide sequence ID" value="NZ_QXDL01000089.1"/>
</dbReference>
<accession>A0A399EG06</accession>
<dbReference type="PANTHER" id="PTHR45138">
    <property type="entry name" value="REGULATORY COMPONENTS OF SENSORY TRANSDUCTION SYSTEM"/>
    <property type="match status" value="1"/>
</dbReference>
<reference evidence="3 4" key="1">
    <citation type="submission" date="2018-08" db="EMBL/GenBank/DDBJ databases">
        <title>Meiothermus terrae DSM 26712 genome sequencing project.</title>
        <authorList>
            <person name="Da Costa M.S."/>
            <person name="Albuquerque L."/>
            <person name="Raposo P."/>
            <person name="Froufe H.J.C."/>
            <person name="Barroso C.S."/>
            <person name="Egas C."/>
        </authorList>
    </citation>
    <scope>NUCLEOTIDE SEQUENCE [LARGE SCALE GENOMIC DNA]</scope>
    <source>
        <strain evidence="3 4">DSM 26712</strain>
    </source>
</reference>
<dbReference type="EC" id="2.7.7.65" evidence="3"/>
<dbReference type="InterPro" id="IPR000160">
    <property type="entry name" value="GGDEF_dom"/>
</dbReference>
<dbReference type="Gene3D" id="3.30.70.270">
    <property type="match status" value="1"/>
</dbReference>
<protein>
    <submittedName>
        <fullName evidence="3">Putative diguanylate cyclase YcdT</fullName>
        <ecNumber evidence="3">2.7.7.65</ecNumber>
    </submittedName>
</protein>
<dbReference type="InterPro" id="IPR043128">
    <property type="entry name" value="Rev_trsase/Diguanyl_cyclase"/>
</dbReference>
<feature type="transmembrane region" description="Helical" evidence="1">
    <location>
        <begin position="48"/>
        <end position="66"/>
    </location>
</feature>
<keyword evidence="1" id="KW-0812">Transmembrane</keyword>
<dbReference type="GO" id="GO:0052621">
    <property type="term" value="F:diguanylate cyclase activity"/>
    <property type="evidence" value="ECO:0007669"/>
    <property type="project" value="UniProtKB-EC"/>
</dbReference>
<dbReference type="Proteomes" id="UP000265715">
    <property type="component" value="Unassembled WGS sequence"/>
</dbReference>
<evidence type="ECO:0000256" key="1">
    <source>
        <dbReference type="SAM" id="Phobius"/>
    </source>
</evidence>
<feature type="transmembrane region" description="Helical" evidence="1">
    <location>
        <begin position="103"/>
        <end position="122"/>
    </location>
</feature>
<evidence type="ECO:0000313" key="4">
    <source>
        <dbReference type="Proteomes" id="UP000265715"/>
    </source>
</evidence>
<feature type="transmembrane region" description="Helical" evidence="1">
    <location>
        <begin position="78"/>
        <end position="97"/>
    </location>
</feature>
<feature type="domain" description="GGDEF" evidence="2">
    <location>
        <begin position="219"/>
        <end position="347"/>
    </location>
</feature>
<dbReference type="PANTHER" id="PTHR45138:SF9">
    <property type="entry name" value="DIGUANYLATE CYCLASE DGCM-RELATED"/>
    <property type="match status" value="1"/>
</dbReference>
<dbReference type="SUPFAM" id="SSF55073">
    <property type="entry name" value="Nucleotide cyclase"/>
    <property type="match status" value="1"/>
</dbReference>
<dbReference type="OrthoDB" id="9759607at2"/>
<dbReference type="SMART" id="SM00267">
    <property type="entry name" value="GGDEF"/>
    <property type="match status" value="1"/>
</dbReference>
<gene>
    <name evidence="3" type="primary">ycdT</name>
    <name evidence="3" type="ORF">Mterra_02234</name>
</gene>
<dbReference type="InterPro" id="IPR050469">
    <property type="entry name" value="Diguanylate_Cyclase"/>
</dbReference>